<evidence type="ECO:0000313" key="1">
    <source>
        <dbReference type="EMBL" id="MFD1002268.1"/>
    </source>
</evidence>
<dbReference type="InterPro" id="IPR037079">
    <property type="entry name" value="AF2212/PG0164-like_sf"/>
</dbReference>
<dbReference type="Pfam" id="PF13376">
    <property type="entry name" value="OmdA"/>
    <property type="match status" value="1"/>
</dbReference>
<dbReference type="Gene3D" id="2.40.30.100">
    <property type="entry name" value="AF2212/PG0164-like"/>
    <property type="match status" value="1"/>
</dbReference>
<comment type="caution">
    <text evidence="1">The sequence shown here is derived from an EMBL/GenBank/DDBJ whole genome shotgun (WGS) entry which is preliminary data.</text>
</comment>
<dbReference type="EMBL" id="JBHTKA010000008">
    <property type="protein sequence ID" value="MFD1002268.1"/>
    <property type="molecule type" value="Genomic_DNA"/>
</dbReference>
<organism evidence="1 2">
    <name type="scientific">Ohtaekwangia kribbensis</name>
    <dbReference type="NCBI Taxonomy" id="688913"/>
    <lineage>
        <taxon>Bacteria</taxon>
        <taxon>Pseudomonadati</taxon>
        <taxon>Bacteroidota</taxon>
        <taxon>Cytophagia</taxon>
        <taxon>Cytophagales</taxon>
        <taxon>Fulvivirgaceae</taxon>
        <taxon>Ohtaekwangia</taxon>
    </lineage>
</organism>
<accession>A0ABW3KAA3</accession>
<sequence length="168" mass="19363">MLRYTTTILKFNKKGEKSGWVYIEISESQAHKLKPDTRVSFRVKGVLDRYAFEKVALLPMGDGSFIMPINATMRKATGKKEGDKVKIEMELDERKLTLSPDLMKCLKEEPESLAFFKSLTMSHQVYFSKWIESAKTSATKTKRIVMALTAFSKKQGYSEMIRENKNKF</sequence>
<proteinExistence type="predicted"/>
<name>A0ABW3KAA3_9BACT</name>
<dbReference type="SUPFAM" id="SSF141694">
    <property type="entry name" value="AF2212/PG0164-like"/>
    <property type="match status" value="1"/>
</dbReference>
<dbReference type="InterPro" id="IPR015018">
    <property type="entry name" value="DUF1905"/>
</dbReference>
<keyword evidence="2" id="KW-1185">Reference proteome</keyword>
<protein>
    <submittedName>
        <fullName evidence="1">DUF1905 domain-containing protein</fullName>
    </submittedName>
</protein>
<evidence type="ECO:0000313" key="2">
    <source>
        <dbReference type="Proteomes" id="UP001597112"/>
    </source>
</evidence>
<dbReference type="Pfam" id="PF08922">
    <property type="entry name" value="DUF1905"/>
    <property type="match status" value="1"/>
</dbReference>
<reference evidence="2" key="1">
    <citation type="journal article" date="2019" name="Int. J. Syst. Evol. Microbiol.">
        <title>The Global Catalogue of Microorganisms (GCM) 10K type strain sequencing project: providing services to taxonomists for standard genome sequencing and annotation.</title>
        <authorList>
            <consortium name="The Broad Institute Genomics Platform"/>
            <consortium name="The Broad Institute Genome Sequencing Center for Infectious Disease"/>
            <person name="Wu L."/>
            <person name="Ma J."/>
        </authorList>
    </citation>
    <scope>NUCLEOTIDE SEQUENCE [LARGE SCALE GENOMIC DNA]</scope>
    <source>
        <strain evidence="2">CCUG 58938</strain>
    </source>
</reference>
<dbReference type="RefSeq" id="WP_377583205.1">
    <property type="nucleotide sequence ID" value="NZ_JBHTKA010000008.1"/>
</dbReference>
<dbReference type="Proteomes" id="UP001597112">
    <property type="component" value="Unassembled WGS sequence"/>
</dbReference>
<gene>
    <name evidence="1" type="ORF">ACFQ21_23285</name>
</gene>